<evidence type="ECO:0000256" key="5">
    <source>
        <dbReference type="ARBA" id="ARBA00022763"/>
    </source>
</evidence>
<evidence type="ECO:0000256" key="14">
    <source>
        <dbReference type="ARBA" id="ARBA00051189"/>
    </source>
</evidence>
<dbReference type="eggNOG" id="ENOG502QTDK">
    <property type="taxonomic scope" value="Eukaryota"/>
</dbReference>
<dbReference type="Pfam" id="PF13532">
    <property type="entry name" value="2OG-FeII_Oxy_2"/>
    <property type="match status" value="1"/>
</dbReference>
<dbReference type="InterPro" id="IPR032852">
    <property type="entry name" value="ALKBH2"/>
</dbReference>
<dbReference type="InterPro" id="IPR027450">
    <property type="entry name" value="AlkB-like"/>
</dbReference>
<dbReference type="GO" id="GO:0006307">
    <property type="term" value="P:DNA alkylation repair"/>
    <property type="evidence" value="ECO:0007669"/>
    <property type="project" value="UniProtKB-ARBA"/>
</dbReference>
<evidence type="ECO:0000256" key="1">
    <source>
        <dbReference type="ARBA" id="ARBA00001954"/>
    </source>
</evidence>
<evidence type="ECO:0000256" key="21">
    <source>
        <dbReference type="ARBA" id="ARBA00053025"/>
    </source>
</evidence>
<feature type="binding site" evidence="27">
    <location>
        <position position="390"/>
    </location>
    <ligand>
        <name>2-oxoglutarate</name>
        <dbReference type="ChEBI" id="CHEBI:16810"/>
    </ligand>
</feature>
<comment type="catalytic activity">
    <reaction evidence="15">
        <text>an N(3)-methyl-2'-deoxycytidine in double-stranded DNA + 2-oxoglutarate + O2 = a 2'-deoxycytidine in double-stranded DNA + formaldehyde + succinate + CO2 + H(+)</text>
        <dbReference type="Rhea" id="RHEA:70439"/>
        <dbReference type="Rhea" id="RHEA-COMP:14237"/>
        <dbReference type="Rhea" id="RHEA-COMP:17070"/>
        <dbReference type="ChEBI" id="CHEBI:15378"/>
        <dbReference type="ChEBI" id="CHEBI:15379"/>
        <dbReference type="ChEBI" id="CHEBI:16526"/>
        <dbReference type="ChEBI" id="CHEBI:16810"/>
        <dbReference type="ChEBI" id="CHEBI:16842"/>
        <dbReference type="ChEBI" id="CHEBI:30031"/>
        <dbReference type="ChEBI" id="CHEBI:85452"/>
        <dbReference type="ChEBI" id="CHEBI:139075"/>
    </reaction>
    <physiologicalReaction direction="left-to-right" evidence="15">
        <dbReference type="Rhea" id="RHEA:70440"/>
    </physiologicalReaction>
</comment>
<evidence type="ECO:0000259" key="29">
    <source>
        <dbReference type="PROSITE" id="PS51471"/>
    </source>
</evidence>
<dbReference type="GO" id="GO:0005730">
    <property type="term" value="C:nucleolus"/>
    <property type="evidence" value="ECO:0007669"/>
    <property type="project" value="UniProtKB-SubCell"/>
</dbReference>
<accession>T1IXF6</accession>
<protein>
    <recommendedName>
        <fullName evidence="24">DNA oxidative demethylase ALKBH2</fullName>
        <ecNumber evidence="23">1.14.11.33</ecNumber>
    </recommendedName>
    <alternativeName>
        <fullName evidence="25">Alkylated DNA repair protein alkB homolog 2</fullName>
    </alternativeName>
    <alternativeName>
        <fullName evidence="26">Alpha-ketoglutarate-dependent dioxygenase alkB homolog 2</fullName>
    </alternativeName>
</protein>
<evidence type="ECO:0000256" key="23">
    <source>
        <dbReference type="ARBA" id="ARBA00066725"/>
    </source>
</evidence>
<evidence type="ECO:0000256" key="9">
    <source>
        <dbReference type="ARBA" id="ARBA00023004"/>
    </source>
</evidence>
<feature type="compositionally biased region" description="Basic residues" evidence="28">
    <location>
        <begin position="105"/>
        <end position="115"/>
    </location>
</feature>
<feature type="compositionally biased region" description="Basic and acidic residues" evidence="28">
    <location>
        <begin position="64"/>
        <end position="75"/>
    </location>
</feature>
<evidence type="ECO:0000256" key="26">
    <source>
        <dbReference type="ARBA" id="ARBA00081727"/>
    </source>
</evidence>
<comment type="catalytic activity">
    <reaction evidence="16">
        <text>a 3,N(4)-etheno-2'-deoxycytidine in double-stranded DNA + 2-oxoglutarate + O2 + H2O = a 2'-deoxycytidine in double-stranded DNA + glyoxal + succinate + CO2</text>
        <dbReference type="Rhea" id="RHEA:70467"/>
        <dbReference type="Rhea" id="RHEA-COMP:17070"/>
        <dbReference type="Rhea" id="RHEA-COMP:17905"/>
        <dbReference type="ChEBI" id="CHEBI:15377"/>
        <dbReference type="ChEBI" id="CHEBI:15379"/>
        <dbReference type="ChEBI" id="CHEBI:16526"/>
        <dbReference type="ChEBI" id="CHEBI:16810"/>
        <dbReference type="ChEBI" id="CHEBI:30031"/>
        <dbReference type="ChEBI" id="CHEBI:34779"/>
        <dbReference type="ChEBI" id="CHEBI:85452"/>
        <dbReference type="ChEBI" id="CHEBI:189585"/>
    </reaction>
    <physiologicalReaction direction="left-to-right" evidence="16">
        <dbReference type="Rhea" id="RHEA:70468"/>
    </physiologicalReaction>
</comment>
<dbReference type="PANTHER" id="PTHR31573:SF1">
    <property type="entry name" value="DNA OXIDATIVE DEMETHYLASE ALKBH2"/>
    <property type="match status" value="1"/>
</dbReference>
<feature type="region of interest" description="Disordered" evidence="28">
    <location>
        <begin position="1"/>
        <end position="171"/>
    </location>
</feature>
<evidence type="ECO:0000256" key="22">
    <source>
        <dbReference type="ARBA" id="ARBA00062909"/>
    </source>
</evidence>
<evidence type="ECO:0000256" key="25">
    <source>
        <dbReference type="ARBA" id="ARBA00077989"/>
    </source>
</evidence>
<dbReference type="InterPro" id="IPR037151">
    <property type="entry name" value="AlkB-like_sf"/>
</dbReference>
<dbReference type="GO" id="GO:0005654">
    <property type="term" value="C:nucleoplasm"/>
    <property type="evidence" value="ECO:0007669"/>
    <property type="project" value="UniProtKB-SubCell"/>
</dbReference>
<feature type="binding site" evidence="27">
    <location>
        <position position="480"/>
    </location>
    <ligand>
        <name>2-oxoglutarate</name>
        <dbReference type="ChEBI" id="CHEBI:16810"/>
    </ligand>
</feature>
<keyword evidence="11" id="KW-0539">Nucleus</keyword>
<dbReference type="GO" id="GO:0051747">
    <property type="term" value="F:cytosine C-5 DNA demethylase activity"/>
    <property type="evidence" value="ECO:0007669"/>
    <property type="project" value="TreeGrafter"/>
</dbReference>
<feature type="region of interest" description="Disordered" evidence="28">
    <location>
        <begin position="184"/>
        <end position="236"/>
    </location>
</feature>
<comment type="subcellular location">
    <subcellularLocation>
        <location evidence="2">Nucleus</location>
        <location evidence="2">Nucleolus</location>
    </subcellularLocation>
    <subcellularLocation>
        <location evidence="3">Nucleus</location>
        <location evidence="3">Nucleoplasm</location>
    </subcellularLocation>
</comment>
<feature type="compositionally biased region" description="Polar residues" evidence="28">
    <location>
        <begin position="41"/>
        <end position="58"/>
    </location>
</feature>
<comment type="catalytic activity">
    <reaction evidence="19">
        <text>a 1,N(6)-etheno-2'-deoxyadenosine in double-stranded DNA + 2-oxoglutarate + O2 + H2O = a 2'-deoxyadenosine in double-stranded DNA + glyoxal + succinate + CO2</text>
        <dbReference type="Rhea" id="RHEA:70463"/>
        <dbReference type="Rhea" id="RHEA-COMP:17897"/>
        <dbReference type="Rhea" id="RHEA-COMP:17903"/>
        <dbReference type="ChEBI" id="CHEBI:15377"/>
        <dbReference type="ChEBI" id="CHEBI:15379"/>
        <dbReference type="ChEBI" id="CHEBI:16526"/>
        <dbReference type="ChEBI" id="CHEBI:16810"/>
        <dbReference type="ChEBI" id="CHEBI:30031"/>
        <dbReference type="ChEBI" id="CHEBI:34779"/>
        <dbReference type="ChEBI" id="CHEBI:90615"/>
        <dbReference type="ChEBI" id="CHEBI:189583"/>
    </reaction>
    <physiologicalReaction direction="left-to-right" evidence="19">
        <dbReference type="Rhea" id="RHEA:70464"/>
    </physiologicalReaction>
</comment>
<comment type="catalytic activity">
    <reaction evidence="12">
        <text>an N(1)-methyl-2'-deoxyadenosine in single-stranded DNA + 2-oxoglutarate + O2 = a 2'-deoxyadenosine in single-stranded DNA + formaldehyde + succinate + CO2 + H(+)</text>
        <dbReference type="Rhea" id="RHEA:70447"/>
        <dbReference type="Rhea" id="RHEA-COMP:17895"/>
        <dbReference type="Rhea" id="RHEA-COMP:17896"/>
        <dbReference type="ChEBI" id="CHEBI:15378"/>
        <dbReference type="ChEBI" id="CHEBI:15379"/>
        <dbReference type="ChEBI" id="CHEBI:16526"/>
        <dbReference type="ChEBI" id="CHEBI:16810"/>
        <dbReference type="ChEBI" id="CHEBI:16842"/>
        <dbReference type="ChEBI" id="CHEBI:30031"/>
        <dbReference type="ChEBI" id="CHEBI:90615"/>
        <dbReference type="ChEBI" id="CHEBI:139096"/>
    </reaction>
    <physiologicalReaction direction="left-to-right" evidence="12">
        <dbReference type="Rhea" id="RHEA:70448"/>
    </physiologicalReaction>
</comment>
<feature type="compositionally biased region" description="Basic and acidic residues" evidence="28">
    <location>
        <begin position="219"/>
        <end position="232"/>
    </location>
</feature>
<evidence type="ECO:0000313" key="30">
    <source>
        <dbReference type="EnsemblMetazoa" id="SMAR005888-PA"/>
    </source>
</evidence>
<evidence type="ECO:0000256" key="4">
    <source>
        <dbReference type="ARBA" id="ARBA00022723"/>
    </source>
</evidence>
<keyword evidence="4" id="KW-0479">Metal-binding</keyword>
<comment type="catalytic activity">
    <reaction evidence="13">
        <text>an N(3)-methyl-2'-deoxycytidine in single-stranded DNA + 2-oxoglutarate + O2 = a 2'-deoxycytidine in single-stranded DNA + formaldehyde + succinate + CO2 + H(+)</text>
        <dbReference type="Rhea" id="RHEA:70435"/>
        <dbReference type="Rhea" id="RHEA-COMP:12846"/>
        <dbReference type="Rhea" id="RHEA-COMP:17894"/>
        <dbReference type="ChEBI" id="CHEBI:15378"/>
        <dbReference type="ChEBI" id="CHEBI:15379"/>
        <dbReference type="ChEBI" id="CHEBI:16526"/>
        <dbReference type="ChEBI" id="CHEBI:16810"/>
        <dbReference type="ChEBI" id="CHEBI:16842"/>
        <dbReference type="ChEBI" id="CHEBI:30031"/>
        <dbReference type="ChEBI" id="CHEBI:85452"/>
        <dbReference type="ChEBI" id="CHEBI:139075"/>
    </reaction>
    <physiologicalReaction direction="left-to-right" evidence="13">
        <dbReference type="Rhea" id="RHEA:70436"/>
    </physiologicalReaction>
</comment>
<reference evidence="30" key="2">
    <citation type="submission" date="2015-02" db="UniProtKB">
        <authorList>
            <consortium name="EnsemblMetazoa"/>
        </authorList>
    </citation>
    <scope>IDENTIFICATION</scope>
</reference>
<feature type="binding site" evidence="27">
    <location>
        <position position="402"/>
    </location>
    <ligand>
        <name>2-oxoglutarate</name>
        <dbReference type="ChEBI" id="CHEBI:16810"/>
    </ligand>
</feature>
<dbReference type="EMBL" id="JH431646">
    <property type="status" value="NOT_ANNOTATED_CDS"/>
    <property type="molecule type" value="Genomic_DNA"/>
</dbReference>
<comment type="catalytic activity">
    <reaction evidence="18">
        <text>a 3,N(4)-etheno-2'-deoxycytidine in single-stranded DNA + 2-oxoglutarate + O2 + H2O = a 2'-deoxycytidine in single-stranded DNA + glyoxal + succinate + CO2</text>
        <dbReference type="Rhea" id="RHEA:70471"/>
        <dbReference type="Rhea" id="RHEA-COMP:12846"/>
        <dbReference type="Rhea" id="RHEA-COMP:17906"/>
        <dbReference type="ChEBI" id="CHEBI:15377"/>
        <dbReference type="ChEBI" id="CHEBI:15379"/>
        <dbReference type="ChEBI" id="CHEBI:16526"/>
        <dbReference type="ChEBI" id="CHEBI:16810"/>
        <dbReference type="ChEBI" id="CHEBI:30031"/>
        <dbReference type="ChEBI" id="CHEBI:34779"/>
        <dbReference type="ChEBI" id="CHEBI:85452"/>
        <dbReference type="ChEBI" id="CHEBI:189585"/>
    </reaction>
    <physiologicalReaction direction="left-to-right" evidence="18">
        <dbReference type="Rhea" id="RHEA:70472"/>
    </physiologicalReaction>
</comment>
<reference evidence="31" key="1">
    <citation type="submission" date="2011-05" db="EMBL/GenBank/DDBJ databases">
        <authorList>
            <person name="Richards S.R."/>
            <person name="Qu J."/>
            <person name="Jiang H."/>
            <person name="Jhangiani S.N."/>
            <person name="Agravi P."/>
            <person name="Goodspeed R."/>
            <person name="Gross S."/>
            <person name="Mandapat C."/>
            <person name="Jackson L."/>
            <person name="Mathew T."/>
            <person name="Pu L."/>
            <person name="Thornton R."/>
            <person name="Saada N."/>
            <person name="Wilczek-Boney K.B."/>
            <person name="Lee S."/>
            <person name="Kovar C."/>
            <person name="Wu Y."/>
            <person name="Scherer S.E."/>
            <person name="Worley K.C."/>
            <person name="Muzny D.M."/>
            <person name="Gibbs R."/>
        </authorList>
    </citation>
    <scope>NUCLEOTIDE SEQUENCE</scope>
    <source>
        <strain evidence="31">Brora</strain>
    </source>
</reference>
<dbReference type="FunFam" id="2.60.120.590:FF:000004">
    <property type="entry name" value="DNA oxidative demethylase ALKBH2"/>
    <property type="match status" value="1"/>
</dbReference>
<feature type="binding site" evidence="27">
    <location>
        <begin position="353"/>
        <end position="355"/>
    </location>
    <ligand>
        <name>substrate</name>
    </ligand>
</feature>
<proteinExistence type="predicted"/>
<dbReference type="AlphaFoldDB" id="T1IXF6"/>
<feature type="binding site" evidence="27">
    <location>
        <position position="468"/>
    </location>
    <ligand>
        <name>2-oxoglutarate</name>
        <dbReference type="ChEBI" id="CHEBI:16810"/>
    </ligand>
</feature>
<keyword evidence="31" id="KW-1185">Reference proteome</keyword>
<evidence type="ECO:0000256" key="7">
    <source>
        <dbReference type="ARBA" id="ARBA00022964"/>
    </source>
</evidence>
<name>T1IXF6_STRMM</name>
<dbReference type="STRING" id="126957.T1IXF6"/>
<keyword evidence="5" id="KW-0227">DNA damage</keyword>
<feature type="binding site" evidence="27">
    <location>
        <begin position="333"/>
        <end position="335"/>
    </location>
    <ligand>
        <name>substrate</name>
    </ligand>
</feature>
<evidence type="ECO:0000256" key="12">
    <source>
        <dbReference type="ARBA" id="ARBA00051010"/>
    </source>
</evidence>
<evidence type="ECO:0000256" key="11">
    <source>
        <dbReference type="ARBA" id="ARBA00023242"/>
    </source>
</evidence>
<organism evidence="30 31">
    <name type="scientific">Strigamia maritima</name>
    <name type="common">European centipede</name>
    <name type="synonym">Geophilus maritimus</name>
    <dbReference type="NCBI Taxonomy" id="126957"/>
    <lineage>
        <taxon>Eukaryota</taxon>
        <taxon>Metazoa</taxon>
        <taxon>Ecdysozoa</taxon>
        <taxon>Arthropoda</taxon>
        <taxon>Myriapoda</taxon>
        <taxon>Chilopoda</taxon>
        <taxon>Pleurostigmophora</taxon>
        <taxon>Geophilomorpha</taxon>
        <taxon>Linotaeniidae</taxon>
        <taxon>Strigamia</taxon>
    </lineage>
</organism>
<dbReference type="Gene3D" id="2.60.120.590">
    <property type="entry name" value="Alpha-ketoglutarate-dependent dioxygenase AlkB-like"/>
    <property type="match status" value="1"/>
</dbReference>
<evidence type="ECO:0000256" key="10">
    <source>
        <dbReference type="ARBA" id="ARBA00023204"/>
    </source>
</evidence>
<keyword evidence="6" id="KW-0460">Magnesium</keyword>
<feature type="compositionally biased region" description="Basic and acidic residues" evidence="28">
    <location>
        <begin position="186"/>
        <end position="210"/>
    </location>
</feature>
<feature type="binding site" evidence="27">
    <location>
        <position position="405"/>
    </location>
    <ligand>
        <name>substrate</name>
    </ligand>
</feature>
<keyword evidence="9" id="KW-0408">Iron</keyword>
<comment type="catalytic activity">
    <reaction evidence="14">
        <text>a 1,N(6)-etheno-2'-deoxyadenosine in single-stranded DNA + 2-oxoglutarate + O2 + H2O = a 2'-deoxyadenosine in single-stranded DNA + glyoxal + succinate + CO2</text>
        <dbReference type="Rhea" id="RHEA:70459"/>
        <dbReference type="Rhea" id="RHEA-COMP:17896"/>
        <dbReference type="Rhea" id="RHEA-COMP:17904"/>
        <dbReference type="ChEBI" id="CHEBI:15377"/>
        <dbReference type="ChEBI" id="CHEBI:15379"/>
        <dbReference type="ChEBI" id="CHEBI:16526"/>
        <dbReference type="ChEBI" id="CHEBI:16810"/>
        <dbReference type="ChEBI" id="CHEBI:30031"/>
        <dbReference type="ChEBI" id="CHEBI:34779"/>
        <dbReference type="ChEBI" id="CHEBI:90615"/>
        <dbReference type="ChEBI" id="CHEBI:189583"/>
    </reaction>
    <physiologicalReaction direction="left-to-right" evidence="14">
        <dbReference type="Rhea" id="RHEA:70460"/>
    </physiologicalReaction>
</comment>
<comment type="catalytic activity">
    <reaction evidence="21">
        <text>a methylated nucleobase within DNA + 2-oxoglutarate + O2 = a nucleobase within DNA + formaldehyde + succinate + CO2</text>
        <dbReference type="Rhea" id="RHEA:30299"/>
        <dbReference type="Rhea" id="RHEA-COMP:12192"/>
        <dbReference type="Rhea" id="RHEA-COMP:12193"/>
        <dbReference type="ChEBI" id="CHEBI:15379"/>
        <dbReference type="ChEBI" id="CHEBI:16526"/>
        <dbReference type="ChEBI" id="CHEBI:16810"/>
        <dbReference type="ChEBI" id="CHEBI:16842"/>
        <dbReference type="ChEBI" id="CHEBI:30031"/>
        <dbReference type="ChEBI" id="CHEBI:32875"/>
        <dbReference type="ChEBI" id="CHEBI:64428"/>
        <dbReference type="EC" id="1.14.11.33"/>
    </reaction>
    <physiologicalReaction direction="left-to-right" evidence="21">
        <dbReference type="Rhea" id="RHEA:30300"/>
    </physiologicalReaction>
</comment>
<dbReference type="EC" id="1.14.11.33" evidence="23"/>
<feature type="binding site" evidence="27">
    <location>
        <position position="392"/>
    </location>
    <ligand>
        <name>2-oxoglutarate</name>
        <dbReference type="ChEBI" id="CHEBI:16810"/>
    </ligand>
</feature>
<comment type="catalytic activity">
    <reaction evidence="17">
        <text>a 1,N(2)-etheno-2'-deoxyguanosine in double-stranded DNA + 2-oxoglutarate + O2 + H2O = a 2'-deoxyguanosine in double-stranded DNA + glyoxal + succinate + CO2</text>
        <dbReference type="Rhea" id="RHEA:70487"/>
        <dbReference type="Rhea" id="RHEA-COMP:17910"/>
        <dbReference type="Rhea" id="RHEA-COMP:17912"/>
        <dbReference type="ChEBI" id="CHEBI:15377"/>
        <dbReference type="ChEBI" id="CHEBI:15379"/>
        <dbReference type="ChEBI" id="CHEBI:16526"/>
        <dbReference type="ChEBI" id="CHEBI:16810"/>
        <dbReference type="ChEBI" id="CHEBI:30031"/>
        <dbReference type="ChEBI" id="CHEBI:34779"/>
        <dbReference type="ChEBI" id="CHEBI:85445"/>
        <dbReference type="ChEBI" id="CHEBI:189586"/>
    </reaction>
    <physiologicalReaction direction="left-to-right" evidence="17">
        <dbReference type="Rhea" id="RHEA:70488"/>
    </physiologicalReaction>
</comment>
<dbReference type="EnsemblMetazoa" id="SMAR005888-RA">
    <property type="protein sequence ID" value="SMAR005888-PA"/>
    <property type="gene ID" value="SMAR005888"/>
</dbReference>
<feature type="compositionally biased region" description="Basic and acidic residues" evidence="28">
    <location>
        <begin position="19"/>
        <end position="33"/>
    </location>
</feature>
<keyword evidence="7" id="KW-0223">Dioxygenase</keyword>
<evidence type="ECO:0000256" key="24">
    <source>
        <dbReference type="ARBA" id="ARBA00072134"/>
    </source>
</evidence>
<evidence type="ECO:0000256" key="20">
    <source>
        <dbReference type="ARBA" id="ARBA00052800"/>
    </source>
</evidence>
<dbReference type="InterPro" id="IPR005123">
    <property type="entry name" value="Oxoglu/Fe-dep_dioxygenase_dom"/>
</dbReference>
<dbReference type="HOGENOM" id="CLU_554707_0_0_1"/>
<feature type="binding site" evidence="27">
    <location>
        <position position="486"/>
    </location>
    <ligand>
        <name>2-oxoglutarate</name>
        <dbReference type="ChEBI" id="CHEBI:16810"/>
    </ligand>
</feature>
<evidence type="ECO:0000256" key="2">
    <source>
        <dbReference type="ARBA" id="ARBA00004604"/>
    </source>
</evidence>
<feature type="compositionally biased region" description="Basic and acidic residues" evidence="28">
    <location>
        <begin position="85"/>
        <end position="98"/>
    </location>
</feature>
<dbReference type="SUPFAM" id="SSF51197">
    <property type="entry name" value="Clavaminate synthase-like"/>
    <property type="match status" value="1"/>
</dbReference>
<keyword evidence="10" id="KW-0234">DNA repair</keyword>
<feature type="domain" description="Fe2OG dioxygenase" evidence="29">
    <location>
        <begin position="383"/>
        <end position="489"/>
    </location>
</feature>
<evidence type="ECO:0000256" key="6">
    <source>
        <dbReference type="ARBA" id="ARBA00022842"/>
    </source>
</evidence>
<evidence type="ECO:0000313" key="31">
    <source>
        <dbReference type="Proteomes" id="UP000014500"/>
    </source>
</evidence>
<sequence length="492" mass="55260">MSGSKKKSDKIEVSYWEKPSGKNESLKLPRDKANAILEYWRNSTKKTGMANESTGSIQSEDDVVVEKSFKVEEKSKLKKRVLRPVKSEKASGKTEENTKSLSPKKLVKSSPKKKSGNNLSTKYDEPVEVASPSGVDELVVKKSPKKKSGKVLFNKDEELVEDSDPSGVDELMVKKSAKTSLKKLPKQNEVENGHSVKEAELMDVSLEKPIKTSPKKSKSISESKDGTKEATTTHKVAAGTKRKIHQCFENTQPNKKIAYLSDIATSSATDVQDSLHTFSLTAIDSVKWKKITKQDLDLDYGIVFEKSIADQIFQHLEKQTEYYSGDLAKIRVFGKWHNIPRKQVAYGDNGLSYKFSGNTLPARLWTPFLSSIRSIVEKLTGFPFNFVLINRYKDGSDTIGEHRDDEKDLVANHPIASLSLGQQRDFVLRHSLARKKSTDVPIPPSLTIPLEHGSLLVMNPPTNTHWYHSLPVRKSARQPRLNLTFRHMVVKQ</sequence>
<dbReference type="Proteomes" id="UP000014500">
    <property type="component" value="Unassembled WGS sequence"/>
</dbReference>
<feature type="binding site" evidence="27">
    <location>
        <position position="484"/>
    </location>
    <ligand>
        <name>2-oxoglutarate</name>
        <dbReference type="ChEBI" id="CHEBI:16810"/>
    </ligand>
</feature>
<keyword evidence="8" id="KW-0560">Oxidoreductase</keyword>
<evidence type="ECO:0000256" key="13">
    <source>
        <dbReference type="ARBA" id="ARBA00051165"/>
    </source>
</evidence>
<dbReference type="GO" id="GO:0008198">
    <property type="term" value="F:ferrous iron binding"/>
    <property type="evidence" value="ECO:0007669"/>
    <property type="project" value="TreeGrafter"/>
</dbReference>
<evidence type="ECO:0000256" key="3">
    <source>
        <dbReference type="ARBA" id="ARBA00004642"/>
    </source>
</evidence>
<evidence type="ECO:0000256" key="16">
    <source>
        <dbReference type="ARBA" id="ARBA00051434"/>
    </source>
</evidence>
<evidence type="ECO:0000256" key="17">
    <source>
        <dbReference type="ARBA" id="ARBA00051755"/>
    </source>
</evidence>
<evidence type="ECO:0000256" key="18">
    <source>
        <dbReference type="ARBA" id="ARBA00052597"/>
    </source>
</evidence>
<comment type="cofactor">
    <cofactor evidence="1">
        <name>Fe(2+)</name>
        <dbReference type="ChEBI" id="CHEBI:29033"/>
    </cofactor>
</comment>
<dbReference type="PANTHER" id="PTHR31573">
    <property type="entry name" value="ALPHA-KETOGLUTARATE-DEPENDENT DIOXYGENASE ALKB HOMOLOG 2"/>
    <property type="match status" value="1"/>
</dbReference>
<evidence type="ECO:0000256" key="19">
    <source>
        <dbReference type="ARBA" id="ARBA00052627"/>
    </source>
</evidence>
<evidence type="ECO:0000256" key="27">
    <source>
        <dbReference type="PIRSR" id="PIRSR632852-1"/>
    </source>
</evidence>
<comment type="subunit">
    <text evidence="22">Interacts with PCNA homotrimer; this interaction is enhanced during the S-phase of the cell cycle. Interacts with nucleolar proteins NCL, UBTF and NPM1. Interacts with XRCC5-XRCC6 heterodimer.</text>
</comment>
<evidence type="ECO:0000256" key="28">
    <source>
        <dbReference type="SAM" id="MobiDB-lite"/>
    </source>
</evidence>
<comment type="catalytic activity">
    <reaction evidence="20">
        <text>an N(1)-methyl-2'-deoxyadenosine in double-stranded DNA + 2-oxoglutarate + O2 = a 2'-deoxyadenosine in double-stranded DNA + formaldehyde + succinate + CO2 + H(+)</text>
        <dbReference type="Rhea" id="RHEA:70443"/>
        <dbReference type="Rhea" id="RHEA-COMP:14236"/>
        <dbReference type="Rhea" id="RHEA-COMP:17897"/>
        <dbReference type="ChEBI" id="CHEBI:15378"/>
        <dbReference type="ChEBI" id="CHEBI:15379"/>
        <dbReference type="ChEBI" id="CHEBI:16526"/>
        <dbReference type="ChEBI" id="CHEBI:16810"/>
        <dbReference type="ChEBI" id="CHEBI:16842"/>
        <dbReference type="ChEBI" id="CHEBI:30031"/>
        <dbReference type="ChEBI" id="CHEBI:90615"/>
        <dbReference type="ChEBI" id="CHEBI:139096"/>
    </reaction>
    <physiologicalReaction direction="left-to-right" evidence="20">
        <dbReference type="Rhea" id="RHEA:70444"/>
    </physiologicalReaction>
</comment>
<evidence type="ECO:0000256" key="15">
    <source>
        <dbReference type="ARBA" id="ARBA00051376"/>
    </source>
</evidence>
<evidence type="ECO:0000256" key="8">
    <source>
        <dbReference type="ARBA" id="ARBA00023002"/>
    </source>
</evidence>
<dbReference type="GO" id="GO:0035516">
    <property type="term" value="F:broad specificity oxidative DNA demethylase activity"/>
    <property type="evidence" value="ECO:0007669"/>
    <property type="project" value="UniProtKB-EC"/>
</dbReference>
<dbReference type="PROSITE" id="PS51471">
    <property type="entry name" value="FE2OG_OXY"/>
    <property type="match status" value="1"/>
</dbReference>